<reference evidence="8" key="1">
    <citation type="submission" date="2020-05" db="EMBL/GenBank/DDBJ databases">
        <title>WGS assembly of Panicum virgatum.</title>
        <authorList>
            <person name="Lovell J.T."/>
            <person name="Jenkins J."/>
            <person name="Shu S."/>
            <person name="Juenger T.E."/>
            <person name="Schmutz J."/>
        </authorList>
    </citation>
    <scope>NUCLEOTIDE SEQUENCE</scope>
    <source>
        <strain evidence="8">AP13</strain>
    </source>
</reference>
<dbReference type="AlphaFoldDB" id="A0A8T0P4C3"/>
<dbReference type="GO" id="GO:0005634">
    <property type="term" value="C:nucleus"/>
    <property type="evidence" value="ECO:0007669"/>
    <property type="project" value="UniProtKB-SubCell"/>
</dbReference>
<keyword evidence="9" id="KW-1185">Reference proteome</keyword>
<accession>A0A8T0P4C3</accession>
<dbReference type="EMBL" id="CM029052">
    <property type="protein sequence ID" value="KAG2556633.1"/>
    <property type="molecule type" value="Genomic_DNA"/>
</dbReference>
<comment type="subcellular location">
    <subcellularLocation>
        <location evidence="6">Nucleus</location>
    </subcellularLocation>
</comment>
<evidence type="ECO:0000259" key="7">
    <source>
        <dbReference type="PROSITE" id="PS50966"/>
    </source>
</evidence>
<evidence type="ECO:0000256" key="4">
    <source>
        <dbReference type="ARBA" id="ARBA00022833"/>
    </source>
</evidence>
<dbReference type="PANTHER" id="PTHR31669">
    <property type="entry name" value="PROTEIN FAR1-RELATED SEQUENCE 10-RELATED"/>
    <property type="match status" value="1"/>
</dbReference>
<evidence type="ECO:0000256" key="3">
    <source>
        <dbReference type="ARBA" id="ARBA00022771"/>
    </source>
</evidence>
<gene>
    <name evidence="8" type="ORF">PVAP13_8NG196601</name>
</gene>
<dbReference type="InterPro" id="IPR006564">
    <property type="entry name" value="Znf_PMZ"/>
</dbReference>
<evidence type="ECO:0000256" key="6">
    <source>
        <dbReference type="RuleBase" id="RU367018"/>
    </source>
</evidence>
<keyword evidence="6" id="KW-0539">Nucleus</keyword>
<keyword evidence="2 6" id="KW-0479">Metal-binding</keyword>
<evidence type="ECO:0000256" key="5">
    <source>
        <dbReference type="PROSITE-ProRule" id="PRU00325"/>
    </source>
</evidence>
<protein>
    <recommendedName>
        <fullName evidence="6">Protein FAR1-RELATED SEQUENCE</fullName>
    </recommendedName>
</protein>
<dbReference type="Pfam" id="PF04434">
    <property type="entry name" value="SWIM"/>
    <property type="match status" value="1"/>
</dbReference>
<dbReference type="InterPro" id="IPR018289">
    <property type="entry name" value="MULE_transposase_dom"/>
</dbReference>
<feature type="domain" description="SWIM-type" evidence="7">
    <location>
        <begin position="434"/>
        <end position="470"/>
    </location>
</feature>
<organism evidence="8 9">
    <name type="scientific">Panicum virgatum</name>
    <name type="common">Blackwell switchgrass</name>
    <dbReference type="NCBI Taxonomy" id="38727"/>
    <lineage>
        <taxon>Eukaryota</taxon>
        <taxon>Viridiplantae</taxon>
        <taxon>Streptophyta</taxon>
        <taxon>Embryophyta</taxon>
        <taxon>Tracheophyta</taxon>
        <taxon>Spermatophyta</taxon>
        <taxon>Magnoliopsida</taxon>
        <taxon>Liliopsida</taxon>
        <taxon>Poales</taxon>
        <taxon>Poaceae</taxon>
        <taxon>PACMAD clade</taxon>
        <taxon>Panicoideae</taxon>
        <taxon>Panicodae</taxon>
        <taxon>Paniceae</taxon>
        <taxon>Panicinae</taxon>
        <taxon>Panicum</taxon>
        <taxon>Panicum sect. Hiantes</taxon>
    </lineage>
</organism>
<sequence>MPVDTGDVDCGATAEAEAAPAPEVGMVFPSPESALEFYCAYAARVGFRVRMSKSFPSRIDDAKRRNRACSRAACPAMIQVNPRPGSAASTHWVVSRCVFDHTHRLGGSDSYFDSFDSVGTDSADTPNKLNRSNCVTNFFWMDARARLLYGWFGDAVVLDVTCKRNLPAAPFVALTGLNHHRQVIVFGYALLTDESEESYVWLFETWLTFMGGKKPVSFTMNYNRDVEMAAIKVFDEVRQRFCQRDIFSCCKERLGAVYAAHPSFKQELKDCVNKLERIDEFESTWRVLLNKYNLLGNKWLQTIYNIRHQWVPVYLKDSFFGEMVNAPKWETMFKFLRRNFIATSLPDLVLQFDKAILLHYQSELQKDIASFGCKIVMKTPYPMEKQASELYTKFIFGLFQDELVGSLDLLVKPVQHGGITRFEVTKSGIANSRYTVDYNLSVSSMTCSCHKFEFAGMPCQHILKVFVAIGVRVLPDKYILKRWSNNAKDDFSKGPFAWQCNDLYRDAIRFAEEGTISPVIYKIAKEALVKAFAEACPQRKSHS</sequence>
<evidence type="ECO:0000256" key="1">
    <source>
        <dbReference type="ARBA" id="ARBA00005889"/>
    </source>
</evidence>
<proteinExistence type="inferred from homology"/>
<keyword evidence="3 5" id="KW-0863">Zinc-finger</keyword>
<comment type="function">
    <text evidence="6">Putative transcription activator involved in regulating light control of development.</text>
</comment>
<dbReference type="Pfam" id="PF10551">
    <property type="entry name" value="MULE"/>
    <property type="match status" value="1"/>
</dbReference>
<evidence type="ECO:0000256" key="2">
    <source>
        <dbReference type="ARBA" id="ARBA00022723"/>
    </source>
</evidence>
<comment type="caution">
    <text evidence="8">The sequence shown here is derived from an EMBL/GenBank/DDBJ whole genome shotgun (WGS) entry which is preliminary data.</text>
</comment>
<evidence type="ECO:0000313" key="8">
    <source>
        <dbReference type="EMBL" id="KAG2556633.1"/>
    </source>
</evidence>
<dbReference type="SMART" id="SM00575">
    <property type="entry name" value="ZnF_PMZ"/>
    <property type="match status" value="1"/>
</dbReference>
<evidence type="ECO:0000313" key="9">
    <source>
        <dbReference type="Proteomes" id="UP000823388"/>
    </source>
</evidence>
<keyword evidence="4 6" id="KW-0862">Zinc</keyword>
<dbReference type="GO" id="GO:0008270">
    <property type="term" value="F:zinc ion binding"/>
    <property type="evidence" value="ECO:0007669"/>
    <property type="project" value="UniProtKB-UniRule"/>
</dbReference>
<dbReference type="PROSITE" id="PS50966">
    <property type="entry name" value="ZF_SWIM"/>
    <property type="match status" value="1"/>
</dbReference>
<dbReference type="InterPro" id="IPR031052">
    <property type="entry name" value="FHY3/FAR1"/>
</dbReference>
<dbReference type="InterPro" id="IPR007527">
    <property type="entry name" value="Znf_SWIM"/>
</dbReference>
<dbReference type="PANTHER" id="PTHR31669:SF179">
    <property type="entry name" value="PROTEIN FAR1-RELATED SEQUENCE 5"/>
    <property type="match status" value="1"/>
</dbReference>
<name>A0A8T0P4C3_PANVG</name>
<dbReference type="Proteomes" id="UP000823388">
    <property type="component" value="Chromosome 8N"/>
</dbReference>
<comment type="similarity">
    <text evidence="1 6">Belongs to the FHY3/FAR1 family.</text>
</comment>
<dbReference type="GO" id="GO:0006355">
    <property type="term" value="P:regulation of DNA-templated transcription"/>
    <property type="evidence" value="ECO:0007669"/>
    <property type="project" value="UniProtKB-UniRule"/>
</dbReference>